<organism evidence="1 2">
    <name type="scientific">Rangifer tarandus platyrhynchus</name>
    <name type="common">Svalbard reindeer</name>
    <dbReference type="NCBI Taxonomy" id="3082113"/>
    <lineage>
        <taxon>Eukaryota</taxon>
        <taxon>Metazoa</taxon>
        <taxon>Chordata</taxon>
        <taxon>Craniata</taxon>
        <taxon>Vertebrata</taxon>
        <taxon>Euteleostomi</taxon>
        <taxon>Mammalia</taxon>
        <taxon>Eutheria</taxon>
        <taxon>Laurasiatheria</taxon>
        <taxon>Artiodactyla</taxon>
        <taxon>Ruminantia</taxon>
        <taxon>Pecora</taxon>
        <taxon>Cervidae</taxon>
        <taxon>Odocoileinae</taxon>
        <taxon>Rangifer</taxon>
    </lineage>
</organism>
<reference evidence="1" key="1">
    <citation type="submission" date="2023-04" db="EMBL/GenBank/DDBJ databases">
        <authorList>
            <consortium name="ELIXIR-Norway"/>
        </authorList>
    </citation>
    <scope>NUCLEOTIDE SEQUENCE [LARGE SCALE GENOMIC DNA]</scope>
</reference>
<proteinExistence type="predicted"/>
<name>A0ABN8ZNF5_RANTA</name>
<evidence type="ECO:0000313" key="1">
    <source>
        <dbReference type="EMBL" id="CAI9173761.1"/>
    </source>
</evidence>
<dbReference type="Proteomes" id="UP001176941">
    <property type="component" value="Chromosome 34"/>
</dbReference>
<keyword evidence="2" id="KW-1185">Reference proteome</keyword>
<sequence length="139" mass="15713">MPPDPAGGLLLFRLSSPGPSALIKRSSCPAGWSLVYSQAALPRRYRRKEKKWRETREEDAGIRLSLSLTADAEQKAPLMGELRAPQERRGLGLVGENIPEVKAQLQTSFIWMPPRRPRGWLYHPPWICIEAASLDSYVY</sequence>
<protein>
    <submittedName>
        <fullName evidence="1">Uncharacterized protein</fullName>
    </submittedName>
</protein>
<dbReference type="EMBL" id="OX460345">
    <property type="protein sequence ID" value="CAI9173761.1"/>
    <property type="molecule type" value="Genomic_DNA"/>
</dbReference>
<evidence type="ECO:0000313" key="2">
    <source>
        <dbReference type="Proteomes" id="UP001176941"/>
    </source>
</evidence>
<accession>A0ABN8ZNF5</accession>
<gene>
    <name evidence="1" type="ORF">MRATA1EN1_LOCUS22723</name>
</gene>